<feature type="region of interest" description="Disordered" evidence="1">
    <location>
        <begin position="1086"/>
        <end position="1127"/>
    </location>
</feature>
<feature type="region of interest" description="Disordered" evidence="1">
    <location>
        <begin position="306"/>
        <end position="401"/>
    </location>
</feature>
<feature type="compositionally biased region" description="Low complexity" evidence="1">
    <location>
        <begin position="483"/>
        <end position="513"/>
    </location>
</feature>
<feature type="compositionally biased region" description="Basic and acidic residues" evidence="1">
    <location>
        <begin position="325"/>
        <end position="338"/>
    </location>
</feature>
<feature type="region of interest" description="Disordered" evidence="1">
    <location>
        <begin position="177"/>
        <end position="214"/>
    </location>
</feature>
<dbReference type="EMBL" id="NIVC01000245">
    <property type="protein sequence ID" value="PAA87190.1"/>
    <property type="molecule type" value="Genomic_DNA"/>
</dbReference>
<feature type="region of interest" description="Disordered" evidence="1">
    <location>
        <begin position="1322"/>
        <end position="1359"/>
    </location>
</feature>
<feature type="region of interest" description="Disordered" evidence="1">
    <location>
        <begin position="839"/>
        <end position="864"/>
    </location>
</feature>
<evidence type="ECO:0000313" key="3">
    <source>
        <dbReference type="Proteomes" id="UP000215902"/>
    </source>
</evidence>
<gene>
    <name evidence="2" type="ORF">BOX15_Mlig027296g1</name>
</gene>
<protein>
    <submittedName>
        <fullName evidence="2">Uncharacterized protein</fullName>
    </submittedName>
</protein>
<feature type="compositionally biased region" description="Polar residues" evidence="1">
    <location>
        <begin position="1249"/>
        <end position="1264"/>
    </location>
</feature>
<feature type="compositionally biased region" description="Acidic residues" evidence="1">
    <location>
        <begin position="44"/>
        <end position="53"/>
    </location>
</feature>
<feature type="compositionally biased region" description="Basic residues" evidence="1">
    <location>
        <begin position="187"/>
        <end position="201"/>
    </location>
</feature>
<name>A0A267GME4_9PLAT</name>
<keyword evidence="3" id="KW-1185">Reference proteome</keyword>
<organism evidence="2 3">
    <name type="scientific">Macrostomum lignano</name>
    <dbReference type="NCBI Taxonomy" id="282301"/>
    <lineage>
        <taxon>Eukaryota</taxon>
        <taxon>Metazoa</taxon>
        <taxon>Spiralia</taxon>
        <taxon>Lophotrochozoa</taxon>
        <taxon>Platyhelminthes</taxon>
        <taxon>Rhabditophora</taxon>
        <taxon>Macrostomorpha</taxon>
        <taxon>Macrostomida</taxon>
        <taxon>Macrostomidae</taxon>
        <taxon>Macrostomum</taxon>
    </lineage>
</organism>
<feature type="compositionally biased region" description="Low complexity" evidence="1">
    <location>
        <begin position="368"/>
        <end position="386"/>
    </location>
</feature>
<sequence>MDKTGQYLFNSYQRKMLMSLFNQFDEANGNGDPSALRASPIEIDYGDDDNAEDTEQRATNSETASASSAITVGSGNAERTMQGGSGGSSNWKVPSSTVIGGAAVSSGSAFSFASWRPDMSGHCQPPQPQPPPQLIDALSCNSSVKPQSAVDSVSTMQATELIEAAACNSGRQIDVTQDSFDTADSSKKRKRRKTRGKRKIRQSQQQQQKQQQPAKQAALKAELLSPYLSSGLSAEDEEENLRYLLRTPHNRSFWIRSDQRRKSYIDQELLAYRREIPIRVNRTTQLRLQRLEAAKDQQRLRAMRLTRQLSEGRQKQMRLQRQKKLQAEQRDREKRRQAEAAAQQAERERSDMRRRAVMQLQRQQRNRSALGGPSSSSLSRGTTVTSPSGSRTHENHADAETTLSLATVSVAVDAKSIEKKTQQVFKKTGGTSSQWQSWRNQQLKLRQRSQETKSSNVRENEESNDPINDRETFNDFGSGDVAPPSLQSPMSQQSSQTLQQQEQQQQQQQPQCQHVRAARSYGLEMHPSKQQHYADEPYREEPKRESHPDEPIKEMAQRRQESEDTERTEEALRRRASVLERLRQEFLHGVDARLFGNGDESDVSNSADAAGPSAATAAGATSITADELSSLGEQLFAEFSELKTDLARLLDAKRQYLATNIQSEQLAENQRQLNAKVQQLDSLIKRVMQHLDSGGSSNSGFSDAVCLSDKDQQKYAEIISLDTSANAAAAEEIPPTNYTQTTAHGCHQQHGVVSPCLQPINTIYRQVDPSCKHCASPVHNCTMSSSMGPTTKQDVAIGSTQNRDRDPAYETEHARRLIAQLRLQLDIMRRASEGLWLPPRLDDQDEAEHQPPKQQRLPPRFKSLGDPVATIEQRRRLSRQRAVERDPSQARLLPVLLRHRKWRPGTPKFQAFAANRCNWCKRYRESVLPLWTNTIRAELSLHEPIGDSLKLLGSRLGKPLSPDWVLSTAAFPDDGCPGHSSILDLTQTPHQAKLKPFQTIFVSESDTTHKLQSRSVAGATSAAASFPKIPAPLTCGTSTRVSEIGTMLANDQQRESPRQQQGELHCQQLRESPRQQQGELLCQQLRQSPRQQQPRTVLTQKQTKPTIPTPPTVSSTPTVSAGEEAGTLNVMPPRLVRVCEQRQVAEAVETGARKADPQSAPTKANSLEAVIPKSASSASCHSCRQCVCQQQQQQPRHQQVTVPALVKGDIYGGGLELSPTTAPMSGDIRDQHTFFTGDGGDGGLHPSRNRGSYGNPQSNFSLPMSNHGPVVSADNPSEYSHRGSPHSATPKAIQQKSDGDASQMAPRVGRLYRPGIYSCLSSSDAQATANSSPALSIQSSVRLSQQPQVNHDVMLTSSN</sequence>
<dbReference type="Proteomes" id="UP000215902">
    <property type="component" value="Unassembled WGS sequence"/>
</dbReference>
<evidence type="ECO:0000256" key="1">
    <source>
        <dbReference type="SAM" id="MobiDB-lite"/>
    </source>
</evidence>
<feature type="compositionally biased region" description="Basic and acidic residues" evidence="1">
    <location>
        <begin position="448"/>
        <end position="473"/>
    </location>
</feature>
<feature type="region of interest" description="Disordered" evidence="1">
    <location>
        <begin position="1235"/>
        <end position="1303"/>
    </location>
</feature>
<comment type="caution">
    <text evidence="2">The sequence shown here is derived from an EMBL/GenBank/DDBJ whole genome shotgun (WGS) entry which is preliminary data.</text>
</comment>
<feature type="compositionally biased region" description="Low complexity" evidence="1">
    <location>
        <begin position="1086"/>
        <end position="1119"/>
    </location>
</feature>
<feature type="region of interest" description="Disordered" evidence="1">
    <location>
        <begin position="594"/>
        <end position="613"/>
    </location>
</feature>
<accession>A0A267GME4</accession>
<feature type="compositionally biased region" description="Low complexity" evidence="1">
    <location>
        <begin position="202"/>
        <end position="214"/>
    </location>
</feature>
<feature type="compositionally biased region" description="Basic and acidic residues" evidence="1">
    <location>
        <begin position="345"/>
        <end position="354"/>
    </location>
</feature>
<feature type="compositionally biased region" description="Basic and acidic residues" evidence="1">
    <location>
        <begin position="532"/>
        <end position="562"/>
    </location>
</feature>
<reference evidence="2 3" key="1">
    <citation type="submission" date="2017-06" db="EMBL/GenBank/DDBJ databases">
        <title>A platform for efficient transgenesis in Macrostomum lignano, a flatworm model organism for stem cell research.</title>
        <authorList>
            <person name="Berezikov E."/>
        </authorList>
    </citation>
    <scope>NUCLEOTIDE SEQUENCE [LARGE SCALE GENOMIC DNA]</scope>
    <source>
        <strain evidence="2">DV1</strain>
        <tissue evidence="2">Whole organism</tissue>
    </source>
</reference>
<feature type="region of interest" description="Disordered" evidence="1">
    <location>
        <begin position="424"/>
        <end position="571"/>
    </location>
</feature>
<evidence type="ECO:0000313" key="2">
    <source>
        <dbReference type="EMBL" id="PAA87190.1"/>
    </source>
</evidence>
<proteinExistence type="predicted"/>
<feature type="compositionally biased region" description="Polar residues" evidence="1">
    <location>
        <begin position="424"/>
        <end position="444"/>
    </location>
</feature>
<feature type="compositionally biased region" description="Basic residues" evidence="1">
    <location>
        <begin position="315"/>
        <end position="324"/>
    </location>
</feature>
<feature type="compositionally biased region" description="Low complexity" evidence="1">
    <location>
        <begin position="58"/>
        <end position="71"/>
    </location>
</feature>
<feature type="region of interest" description="Disordered" evidence="1">
    <location>
        <begin position="30"/>
        <end position="92"/>
    </location>
</feature>